<feature type="domain" description="Telomere-associated protein Rif1 N-terminal" evidence="7">
    <location>
        <begin position="48"/>
        <end position="306"/>
    </location>
</feature>
<dbReference type="Gramene" id="Kaladp0048s0756.1.v1.1">
    <property type="protein sequence ID" value="Kaladp0048s0756.1.v1.1"/>
    <property type="gene ID" value="Kaladp0048s0756.v1.1"/>
</dbReference>
<evidence type="ECO:0000313" key="8">
    <source>
        <dbReference type="EnsemblPlants" id="Kaladp0048s0756.1.v1.1"/>
    </source>
</evidence>
<dbReference type="InterPro" id="IPR022031">
    <property type="entry name" value="Rif1_N"/>
</dbReference>
<sequence length="867" mass="96682">MAGFGDALEEIEALLSSGIKSSKALAYPTLLHLQERCDGDDESSIGMLARRSQSFLNLMIEDIFDDDEEIAAQACKCLGFMMYHPSIVATISVDTAGLIIQSLAKLIISTKIKSVCNLAVWCISVQQFSGSFFSERFDSVIIAVVHALDNPAGSSSTTFEAIQAIIKLASQLNRRMKETSHVWAPPIYRRLVSELKKERDVSERCLLKLRSMFIPPLPTLAKVVILDVKKKLLPGLKELQGKGLILQAVQAWGWFISLIGPHAIENRRLLNEMLRFLEQTFSDHNPQVKIASLIAWERLIDALINHPIQACDICVFIDSCDQESKTCQGKHGTQAIGFSKSIKLIMTPLTGIVLSKCDASVQSACMKTWCYLLHKLGAYINCPAVVKATLEPILKAVFQMRPDNRSSRLLNLCIDILDDSITVKSAVGGQGPSIRDQVNPPIAFVSAECLWKQHSLKWLPWGINQLEFYMDMVQVLSNQAVLTGVSPEYRSHMTKSTVRIFRSILKGIQVEMKHSALFYDQILLCLNMTVLLIKNLAEDAPSGEIAIERLELSLRLIEATMEVFDLSVLGSPLYKVTLDFSCIKILPEGVETLDVYHKSLKSMGSQLVYLLAVYFCVFTRLLSISADSEVIIQQFHLHLKLILSSENSLGAFHVILSLMYCSKDTWRLKTWMVVAGIVKDILGCSGDVSLFKSEYDRTGYLSVCRFLTYPLVISSSPLMKISNISYKENRNTFPTFSTETGFDQVIEVWSSIFHLVNDTSKSDLGVSRSFIEDLCSTMNEHMHSYPKGAGEFVSINSRQEDRLHYMLGKVVICILAQLLLNVSSCKDTSVSEGISLRNTLSFCARYIQDAVSLEGTDQPAPHGVTRT</sequence>
<keyword evidence="5" id="KW-0539">Nucleus</keyword>
<dbReference type="GO" id="GO:0000723">
    <property type="term" value="P:telomere maintenance"/>
    <property type="evidence" value="ECO:0007669"/>
    <property type="project" value="TreeGrafter"/>
</dbReference>
<name>A0A7N0U100_KALFE</name>
<dbReference type="PANTHER" id="PTHR22928:SF3">
    <property type="entry name" value="TELOMERE-ASSOCIATED PROTEIN RIF1"/>
    <property type="match status" value="1"/>
</dbReference>
<dbReference type="SUPFAM" id="SSF48371">
    <property type="entry name" value="ARM repeat"/>
    <property type="match status" value="1"/>
</dbReference>
<evidence type="ECO:0000259" key="7">
    <source>
        <dbReference type="Pfam" id="PF12231"/>
    </source>
</evidence>
<keyword evidence="4" id="KW-0779">Telomere</keyword>
<dbReference type="EnsemblPlants" id="Kaladp0048s0756.1.v1.1">
    <property type="protein sequence ID" value="Kaladp0048s0756.1.v1.1"/>
    <property type="gene ID" value="Kaladp0048s0756.v1.1"/>
</dbReference>
<dbReference type="AlphaFoldDB" id="A0A7N0U100"/>
<evidence type="ECO:0000256" key="5">
    <source>
        <dbReference type="ARBA" id="ARBA00023242"/>
    </source>
</evidence>
<dbReference type="Pfam" id="PF12231">
    <property type="entry name" value="Rif1_N"/>
    <property type="match status" value="1"/>
</dbReference>
<dbReference type="InterPro" id="IPR016024">
    <property type="entry name" value="ARM-type_fold"/>
</dbReference>
<evidence type="ECO:0000256" key="6">
    <source>
        <dbReference type="ARBA" id="ARBA00023306"/>
    </source>
</evidence>
<organism evidence="8 9">
    <name type="scientific">Kalanchoe fedtschenkoi</name>
    <name type="common">Lavender scallops</name>
    <name type="synonym">South American air plant</name>
    <dbReference type="NCBI Taxonomy" id="63787"/>
    <lineage>
        <taxon>Eukaryota</taxon>
        <taxon>Viridiplantae</taxon>
        <taxon>Streptophyta</taxon>
        <taxon>Embryophyta</taxon>
        <taxon>Tracheophyta</taxon>
        <taxon>Spermatophyta</taxon>
        <taxon>Magnoliopsida</taxon>
        <taxon>eudicotyledons</taxon>
        <taxon>Gunneridae</taxon>
        <taxon>Pentapetalae</taxon>
        <taxon>Saxifragales</taxon>
        <taxon>Crassulaceae</taxon>
        <taxon>Kalanchoe</taxon>
    </lineage>
</organism>
<evidence type="ECO:0000256" key="2">
    <source>
        <dbReference type="ARBA" id="ARBA00004574"/>
    </source>
</evidence>
<dbReference type="GO" id="GO:0005634">
    <property type="term" value="C:nucleus"/>
    <property type="evidence" value="ECO:0007669"/>
    <property type="project" value="UniProtKB-SubCell"/>
</dbReference>
<reference evidence="8" key="1">
    <citation type="submission" date="2021-01" db="UniProtKB">
        <authorList>
            <consortium name="EnsemblPlants"/>
        </authorList>
    </citation>
    <scope>IDENTIFICATION</scope>
</reference>
<proteinExistence type="predicted"/>
<comment type="subcellular location">
    <subcellularLocation>
        <location evidence="2">Chromosome</location>
        <location evidence="2">Telomere</location>
    </subcellularLocation>
    <subcellularLocation>
        <location evidence="1">Nucleus</location>
    </subcellularLocation>
</comment>
<keyword evidence="6" id="KW-0131">Cell cycle</keyword>
<evidence type="ECO:0000256" key="1">
    <source>
        <dbReference type="ARBA" id="ARBA00004123"/>
    </source>
</evidence>
<dbReference type="Proteomes" id="UP000594263">
    <property type="component" value="Unplaced"/>
</dbReference>
<dbReference type="GO" id="GO:0000781">
    <property type="term" value="C:chromosome, telomeric region"/>
    <property type="evidence" value="ECO:0007669"/>
    <property type="project" value="UniProtKB-SubCell"/>
</dbReference>
<accession>A0A7N0U100</accession>
<dbReference type="InterPro" id="IPR011989">
    <property type="entry name" value="ARM-like"/>
</dbReference>
<evidence type="ECO:0000313" key="9">
    <source>
        <dbReference type="Proteomes" id="UP000594263"/>
    </source>
</evidence>
<dbReference type="PANTHER" id="PTHR22928">
    <property type="entry name" value="TELOMERE-ASSOCIATED PROTEIN RIF1"/>
    <property type="match status" value="1"/>
</dbReference>
<keyword evidence="9" id="KW-1185">Reference proteome</keyword>
<evidence type="ECO:0000256" key="3">
    <source>
        <dbReference type="ARBA" id="ARBA00022454"/>
    </source>
</evidence>
<keyword evidence="3" id="KW-0158">Chromosome</keyword>
<evidence type="ECO:0000256" key="4">
    <source>
        <dbReference type="ARBA" id="ARBA00022895"/>
    </source>
</evidence>
<dbReference type="Gene3D" id="1.25.10.10">
    <property type="entry name" value="Leucine-rich Repeat Variant"/>
    <property type="match status" value="1"/>
</dbReference>
<protein>
    <recommendedName>
        <fullName evidence="7">Telomere-associated protein Rif1 N-terminal domain-containing protein</fullName>
    </recommendedName>
</protein>